<dbReference type="SUPFAM" id="SSF46785">
    <property type="entry name" value="Winged helix' DNA-binding domain"/>
    <property type="match status" value="1"/>
</dbReference>
<dbReference type="PANTHER" id="PTHR30126">
    <property type="entry name" value="HTH-TYPE TRANSCRIPTIONAL REGULATOR"/>
    <property type="match status" value="1"/>
</dbReference>
<dbReference type="Proteomes" id="UP000236729">
    <property type="component" value="Unassembled WGS sequence"/>
</dbReference>
<reference evidence="7" key="2">
    <citation type="submission" date="2016-10" db="EMBL/GenBank/DDBJ databases">
        <authorList>
            <person name="de Groot N.N."/>
        </authorList>
    </citation>
    <scope>NUCLEOTIDE SEQUENCE [LARGE SCALE GENOMIC DNA]</scope>
    <source>
        <strain evidence="7">ATCC 20501</strain>
    </source>
</reference>
<evidence type="ECO:0000313" key="9">
    <source>
        <dbReference type="Proteomes" id="UP000199690"/>
    </source>
</evidence>
<evidence type="ECO:0000256" key="3">
    <source>
        <dbReference type="ARBA" id="ARBA00023125"/>
    </source>
</evidence>
<evidence type="ECO:0000259" key="6">
    <source>
        <dbReference type="PROSITE" id="PS50931"/>
    </source>
</evidence>
<evidence type="ECO:0000256" key="4">
    <source>
        <dbReference type="ARBA" id="ARBA00023163"/>
    </source>
</evidence>
<feature type="domain" description="HTH lysR-type" evidence="6">
    <location>
        <begin position="12"/>
        <end position="69"/>
    </location>
</feature>
<dbReference type="FunFam" id="1.10.10.10:FF:000001">
    <property type="entry name" value="LysR family transcriptional regulator"/>
    <property type="match status" value="1"/>
</dbReference>
<dbReference type="InterPro" id="IPR036388">
    <property type="entry name" value="WH-like_DNA-bd_sf"/>
</dbReference>
<gene>
    <name evidence="7" type="ORF">SAMN02982929_00441</name>
    <name evidence="8" type="ORF">SAMN05216506_1011629</name>
</gene>
<dbReference type="PRINTS" id="PR00039">
    <property type="entry name" value="HTHLYSR"/>
</dbReference>
<evidence type="ECO:0000256" key="5">
    <source>
        <dbReference type="SAM" id="MobiDB-lite"/>
    </source>
</evidence>
<feature type="region of interest" description="Disordered" evidence="5">
    <location>
        <begin position="298"/>
        <end position="322"/>
    </location>
</feature>
<keyword evidence="2" id="KW-0805">Transcription regulation</keyword>
<organism evidence="7 10">
    <name type="scientific">Saccharopolyspora kobensis</name>
    <dbReference type="NCBI Taxonomy" id="146035"/>
    <lineage>
        <taxon>Bacteria</taxon>
        <taxon>Bacillati</taxon>
        <taxon>Actinomycetota</taxon>
        <taxon>Actinomycetes</taxon>
        <taxon>Pseudonocardiales</taxon>
        <taxon>Pseudonocardiaceae</taxon>
        <taxon>Saccharopolyspora</taxon>
    </lineage>
</organism>
<reference evidence="9 10" key="1">
    <citation type="submission" date="2016-10" db="EMBL/GenBank/DDBJ databases">
        <authorList>
            <person name="Varghese N."/>
            <person name="Submissions S."/>
        </authorList>
    </citation>
    <scope>NUCLEOTIDE SEQUENCE [LARGE SCALE GENOMIC DNA]</scope>
    <source>
        <strain evidence="10">ATCC 20501</strain>
        <strain evidence="8 9">CGMCC 4.3529</strain>
    </source>
</reference>
<accession>A0A1I1LTL3</accession>
<keyword evidence="3 8" id="KW-0238">DNA-binding</keyword>
<dbReference type="PANTHER" id="PTHR30126:SF39">
    <property type="entry name" value="HTH-TYPE TRANSCRIPTIONAL REGULATOR CYSL"/>
    <property type="match status" value="1"/>
</dbReference>
<protein>
    <submittedName>
        <fullName evidence="7 8">Transcriptional regulator, LysR family</fullName>
    </submittedName>
</protein>
<dbReference type="GO" id="GO:0003700">
    <property type="term" value="F:DNA-binding transcription factor activity"/>
    <property type="evidence" value="ECO:0007669"/>
    <property type="project" value="InterPro"/>
</dbReference>
<dbReference type="SMR" id="A0A1H5U9P4"/>
<name>A0A1H5U9P4_9PSEU</name>
<dbReference type="EMBL" id="FOME01000001">
    <property type="protein sequence ID" value="SFC76325.1"/>
    <property type="molecule type" value="Genomic_DNA"/>
</dbReference>
<sequence>MSSGGRSYSAGVDLRLVEYFVAVIDHGSVTRAAQALYIAQPSLSQAIRSLERQLGVQLFHRTGRQLVLTPDGEAFATPARRILRDVERARKAAHDVRALESGQLDIAALATLAAHPLPELAGEFHRRHPGVLLNVSDPGVSARVVDEVRRGNAELGLTKLPPQHSSSLLTRELGTQEIVLVLPPAMAEQLPDPVPLEAVAGIPLVLELTDTRTLVDDVLDTSALTVAVESANRQAIWDLVAHGAGATFLPRALAERELHGAVLRSITPELRRSVGFVHRPGPLSPAAEAFLSVAGVSPAPSAAAPAPPEKAPPGRRAPRRRG</sequence>
<evidence type="ECO:0000256" key="1">
    <source>
        <dbReference type="ARBA" id="ARBA00009437"/>
    </source>
</evidence>
<dbReference type="InterPro" id="IPR000847">
    <property type="entry name" value="LysR_HTH_N"/>
</dbReference>
<comment type="similarity">
    <text evidence="1">Belongs to the LysR transcriptional regulatory family.</text>
</comment>
<dbReference type="Gene3D" id="3.40.190.290">
    <property type="match status" value="1"/>
</dbReference>
<keyword evidence="4" id="KW-0804">Transcription</keyword>
<dbReference type="GO" id="GO:0000976">
    <property type="term" value="F:transcription cis-regulatory region binding"/>
    <property type="evidence" value="ECO:0007669"/>
    <property type="project" value="TreeGrafter"/>
</dbReference>
<dbReference type="Gene3D" id="1.10.10.10">
    <property type="entry name" value="Winged helix-like DNA-binding domain superfamily/Winged helix DNA-binding domain"/>
    <property type="match status" value="1"/>
</dbReference>
<evidence type="ECO:0000313" key="8">
    <source>
        <dbReference type="EMBL" id="SFC76325.1"/>
    </source>
</evidence>
<dbReference type="SUPFAM" id="SSF53850">
    <property type="entry name" value="Periplasmic binding protein-like II"/>
    <property type="match status" value="1"/>
</dbReference>
<dbReference type="CDD" id="cd05466">
    <property type="entry name" value="PBP2_LTTR_substrate"/>
    <property type="match status" value="1"/>
</dbReference>
<evidence type="ECO:0000313" key="7">
    <source>
        <dbReference type="EMBL" id="SEF71128.1"/>
    </source>
</evidence>
<dbReference type="Pfam" id="PF03466">
    <property type="entry name" value="LysR_substrate"/>
    <property type="match status" value="1"/>
</dbReference>
<evidence type="ECO:0000256" key="2">
    <source>
        <dbReference type="ARBA" id="ARBA00023015"/>
    </source>
</evidence>
<dbReference type="PROSITE" id="PS50931">
    <property type="entry name" value="HTH_LYSR"/>
    <property type="match status" value="1"/>
</dbReference>
<evidence type="ECO:0000313" key="10">
    <source>
        <dbReference type="Proteomes" id="UP000236729"/>
    </source>
</evidence>
<dbReference type="EMBL" id="FNVB01000002">
    <property type="protein sequence ID" value="SEF71128.1"/>
    <property type="molecule type" value="Genomic_DNA"/>
</dbReference>
<dbReference type="InterPro" id="IPR005119">
    <property type="entry name" value="LysR_subst-bd"/>
</dbReference>
<dbReference type="Proteomes" id="UP000199690">
    <property type="component" value="Unassembled WGS sequence"/>
</dbReference>
<dbReference type="AlphaFoldDB" id="A0A1H5U9P4"/>
<dbReference type="InterPro" id="IPR036390">
    <property type="entry name" value="WH_DNA-bd_sf"/>
</dbReference>
<accession>A0A1H5U9P4</accession>
<dbReference type="Pfam" id="PF00126">
    <property type="entry name" value="HTH_1"/>
    <property type="match status" value="1"/>
</dbReference>
<keyword evidence="9" id="KW-1185">Reference proteome</keyword>
<proteinExistence type="inferred from homology"/>